<proteinExistence type="predicted"/>
<accession>A0ABU8V714</accession>
<evidence type="ECO:0000313" key="1">
    <source>
        <dbReference type="EMBL" id="MEJ8676937.1"/>
    </source>
</evidence>
<sequence>MNDRVPTVLFLDSLDESRVNIKCAETVLEDVLLDVFPGLLQLVITCRTPAWPDSLTEFLQKHWENKAAKESSVSIFEIAPYSREQVLVRLAEESLDKDSFFEAIDSSNAHGLARQPLGLKFLMSQFRDGSTFSTSRWELYERGCSALLKENSSRRLEGASSCLPNVQSRLQLAGLIATCVLLTNNTDVVLDNTGDFAPTEALCLDVARLLTVPLEACGDNWHATIAQYTETLQSGLFLSKENGVFVFAHRTYAEFLAAHFISALHLPTRQVMAVLTLPDNSGRLVPQLRELAAWLGHSNSELLGLVLDAEPEMVFDSSVSLTDEAHISAIFDKLASLGKV</sequence>
<gene>
    <name evidence="1" type="ORF">QCL97_019580</name>
</gene>
<name>A0ABU8V714_9NEIS</name>
<evidence type="ECO:0000313" key="2">
    <source>
        <dbReference type="Proteomes" id="UP001224516"/>
    </source>
</evidence>
<reference evidence="1 2" key="1">
    <citation type="submission" date="2023-12" db="EMBL/GenBank/DDBJ databases">
        <title>Evaluation and characterization of a potential secondary metabolite violacein from indigenous Chromobacterium amazonense SAM215.</title>
        <authorList>
            <person name="Tarafdar M.R."/>
            <person name="Abedin S.M."/>
            <person name="Atiqua A."/>
            <person name="Saha A."/>
            <person name="Khan S.N."/>
        </authorList>
    </citation>
    <scope>NUCLEOTIDE SEQUENCE [LARGE SCALE GENOMIC DNA]</scope>
    <source>
        <strain evidence="1 2">SAM215</strain>
    </source>
</reference>
<dbReference type="RefSeq" id="WP_307911967.1">
    <property type="nucleotide sequence ID" value="NZ_JAVFJF020000075.1"/>
</dbReference>
<evidence type="ECO:0008006" key="3">
    <source>
        <dbReference type="Google" id="ProtNLM"/>
    </source>
</evidence>
<organism evidence="1 2">
    <name type="scientific">Chromobacterium amazonense</name>
    <dbReference type="NCBI Taxonomy" id="1382803"/>
    <lineage>
        <taxon>Bacteria</taxon>
        <taxon>Pseudomonadati</taxon>
        <taxon>Pseudomonadota</taxon>
        <taxon>Betaproteobacteria</taxon>
        <taxon>Neisseriales</taxon>
        <taxon>Chromobacteriaceae</taxon>
        <taxon>Chromobacterium</taxon>
    </lineage>
</organism>
<comment type="caution">
    <text evidence="1">The sequence shown here is derived from an EMBL/GenBank/DDBJ whole genome shotgun (WGS) entry which is preliminary data.</text>
</comment>
<keyword evidence="2" id="KW-1185">Reference proteome</keyword>
<dbReference type="EMBL" id="JAVFJF020000075">
    <property type="protein sequence ID" value="MEJ8676937.1"/>
    <property type="molecule type" value="Genomic_DNA"/>
</dbReference>
<protein>
    <recommendedName>
        <fullName evidence="3">NACHT domain-containing protein</fullName>
    </recommendedName>
</protein>
<dbReference type="Proteomes" id="UP001224516">
    <property type="component" value="Unassembled WGS sequence"/>
</dbReference>